<dbReference type="InterPro" id="IPR001789">
    <property type="entry name" value="Sig_transdc_resp-reg_receiver"/>
</dbReference>
<keyword evidence="4 6" id="KW-0067">ATP-binding</keyword>
<dbReference type="PROSITE" id="PS50110">
    <property type="entry name" value="RESPONSE_REGULATORY"/>
    <property type="match status" value="1"/>
</dbReference>
<dbReference type="PROSITE" id="PS00108">
    <property type="entry name" value="PROTEIN_KINASE_ST"/>
    <property type="match status" value="1"/>
</dbReference>
<dbReference type="RefSeq" id="WP_184205425.1">
    <property type="nucleotide sequence ID" value="NZ_JACHIF010000001.1"/>
</dbReference>
<evidence type="ECO:0000256" key="3">
    <source>
        <dbReference type="ARBA" id="ARBA00022777"/>
    </source>
</evidence>
<evidence type="ECO:0000256" key="7">
    <source>
        <dbReference type="SAM" id="MobiDB-lite"/>
    </source>
</evidence>
<dbReference type="PANTHER" id="PTHR43289">
    <property type="entry name" value="MITOGEN-ACTIVATED PROTEIN KINASE KINASE KINASE 20-RELATED"/>
    <property type="match status" value="1"/>
</dbReference>
<dbReference type="PROSITE" id="PS50011">
    <property type="entry name" value="PROTEIN_KINASE_DOM"/>
    <property type="match status" value="1"/>
</dbReference>
<dbReference type="Pfam" id="PF00072">
    <property type="entry name" value="Response_reg"/>
    <property type="match status" value="1"/>
</dbReference>
<name>A0A7W7YIF7_9BACT</name>
<protein>
    <submittedName>
        <fullName evidence="10">Serine/threonine protein kinase</fullName>
    </submittedName>
</protein>
<dbReference type="SUPFAM" id="SSF52172">
    <property type="entry name" value="CheY-like"/>
    <property type="match status" value="1"/>
</dbReference>
<evidence type="ECO:0000256" key="2">
    <source>
        <dbReference type="ARBA" id="ARBA00022741"/>
    </source>
</evidence>
<evidence type="ECO:0000259" key="9">
    <source>
        <dbReference type="PROSITE" id="PS50110"/>
    </source>
</evidence>
<dbReference type="AlphaFoldDB" id="A0A7W7YIF7"/>
<organism evidence="10 11">
    <name type="scientific">Prosthecobacter dejongeii</name>
    <dbReference type="NCBI Taxonomy" id="48465"/>
    <lineage>
        <taxon>Bacteria</taxon>
        <taxon>Pseudomonadati</taxon>
        <taxon>Verrucomicrobiota</taxon>
        <taxon>Verrucomicrobiia</taxon>
        <taxon>Verrucomicrobiales</taxon>
        <taxon>Verrucomicrobiaceae</taxon>
        <taxon>Prosthecobacter</taxon>
    </lineage>
</organism>
<dbReference type="InterPro" id="IPR017441">
    <property type="entry name" value="Protein_kinase_ATP_BS"/>
</dbReference>
<evidence type="ECO:0000313" key="11">
    <source>
        <dbReference type="Proteomes" id="UP000534294"/>
    </source>
</evidence>
<feature type="binding site" evidence="6">
    <location>
        <position position="77"/>
    </location>
    <ligand>
        <name>ATP</name>
        <dbReference type="ChEBI" id="CHEBI:30616"/>
    </ligand>
</feature>
<reference evidence="10 11" key="1">
    <citation type="submission" date="2020-08" db="EMBL/GenBank/DDBJ databases">
        <title>Genomic Encyclopedia of Type Strains, Phase IV (KMG-IV): sequencing the most valuable type-strain genomes for metagenomic binning, comparative biology and taxonomic classification.</title>
        <authorList>
            <person name="Goeker M."/>
        </authorList>
    </citation>
    <scope>NUCLEOTIDE SEQUENCE [LARGE SCALE GENOMIC DNA]</scope>
    <source>
        <strain evidence="10 11">DSM 12251</strain>
    </source>
</reference>
<dbReference type="Gene3D" id="1.10.510.10">
    <property type="entry name" value="Transferase(Phosphotransferase) domain 1"/>
    <property type="match status" value="1"/>
</dbReference>
<dbReference type="GO" id="GO:0000160">
    <property type="term" value="P:phosphorelay signal transduction system"/>
    <property type="evidence" value="ECO:0007669"/>
    <property type="project" value="InterPro"/>
</dbReference>
<dbReference type="Proteomes" id="UP000534294">
    <property type="component" value="Unassembled WGS sequence"/>
</dbReference>
<proteinExistence type="predicted"/>
<dbReference type="GO" id="GO:0005524">
    <property type="term" value="F:ATP binding"/>
    <property type="evidence" value="ECO:0007669"/>
    <property type="project" value="UniProtKB-UniRule"/>
</dbReference>
<evidence type="ECO:0000256" key="5">
    <source>
        <dbReference type="PROSITE-ProRule" id="PRU00169"/>
    </source>
</evidence>
<dbReference type="CDD" id="cd14014">
    <property type="entry name" value="STKc_PknB_like"/>
    <property type="match status" value="1"/>
</dbReference>
<dbReference type="EMBL" id="JACHIF010000001">
    <property type="protein sequence ID" value="MBB5036495.1"/>
    <property type="molecule type" value="Genomic_DNA"/>
</dbReference>
<dbReference type="PANTHER" id="PTHR43289:SF6">
    <property type="entry name" value="SERINE_THREONINE-PROTEIN KINASE NEKL-3"/>
    <property type="match status" value="1"/>
</dbReference>
<dbReference type="SUPFAM" id="SSF56112">
    <property type="entry name" value="Protein kinase-like (PK-like)"/>
    <property type="match status" value="1"/>
</dbReference>
<dbReference type="InterPro" id="IPR000719">
    <property type="entry name" value="Prot_kinase_dom"/>
</dbReference>
<gene>
    <name evidence="10" type="ORF">HNQ64_000729</name>
</gene>
<dbReference type="PROSITE" id="PS00107">
    <property type="entry name" value="PROTEIN_KINASE_ATP"/>
    <property type="match status" value="1"/>
</dbReference>
<dbReference type="InterPro" id="IPR011009">
    <property type="entry name" value="Kinase-like_dom_sf"/>
</dbReference>
<keyword evidence="2 6" id="KW-0547">Nucleotide-binding</keyword>
<dbReference type="InterPro" id="IPR008271">
    <property type="entry name" value="Ser/Thr_kinase_AS"/>
</dbReference>
<evidence type="ECO:0000256" key="1">
    <source>
        <dbReference type="ARBA" id="ARBA00022679"/>
    </source>
</evidence>
<sequence length="450" mass="49711">MKRFFSFGKRTPPPQAAPSVSEGVAGWAPMQIYPSPSELTGMMPAGEYVFDALIGQGGMGAVYRGRQLKLDRSVAIKILHRQHGTDYSYAERFRREAQSLAQMSHPNIVSVYDFGVVGDYLYYVMEHIEGTDLHHLLSTRQITPARAVEILPALCDALFYAHSKGLVHRDIKPANVLIAHDGRVKLADFGLAKRFDKPSTLLTHSNMAMGTPDYAAPEQYDPQAVIDHRADIYALGVVFYQMLTGTVPRGAWQPPSALVGTDPCLDMVIVRALLPDRNQRYNSAAEFKQALLASLTVPMESAQAPIQVTTPAPSSRPLQGRVLVLEDDLLLRQLIVRNLKQEGFEIVETGDGADTVRRYSEAMLAGQPFDMVLIDLTIPMGMGGARAMELLLQIDPQVDAIVSSGYRSDPAMLHPAAYGFADVLPKPYDSAELTRIVRQVLQRRQRRLGL</sequence>
<accession>A0A7W7YIF7</accession>
<evidence type="ECO:0000256" key="6">
    <source>
        <dbReference type="PROSITE-ProRule" id="PRU10141"/>
    </source>
</evidence>
<dbReference type="SMART" id="SM00220">
    <property type="entry name" value="S_TKc"/>
    <property type="match status" value="1"/>
</dbReference>
<dbReference type="GO" id="GO:0004674">
    <property type="term" value="F:protein serine/threonine kinase activity"/>
    <property type="evidence" value="ECO:0007669"/>
    <property type="project" value="UniProtKB-KW"/>
</dbReference>
<comment type="caution">
    <text evidence="10">The sequence shown here is derived from an EMBL/GenBank/DDBJ whole genome shotgun (WGS) entry which is preliminary data.</text>
</comment>
<dbReference type="Gene3D" id="3.40.50.2300">
    <property type="match status" value="1"/>
</dbReference>
<keyword evidence="5" id="KW-0597">Phosphoprotein</keyword>
<evidence type="ECO:0000256" key="4">
    <source>
        <dbReference type="ARBA" id="ARBA00022840"/>
    </source>
</evidence>
<keyword evidence="1" id="KW-0808">Transferase</keyword>
<dbReference type="InterPro" id="IPR011006">
    <property type="entry name" value="CheY-like_superfamily"/>
</dbReference>
<feature type="region of interest" description="Disordered" evidence="7">
    <location>
        <begin position="1"/>
        <end position="22"/>
    </location>
</feature>
<keyword evidence="10" id="KW-0723">Serine/threonine-protein kinase</keyword>
<feature type="domain" description="Protein kinase" evidence="8">
    <location>
        <begin position="48"/>
        <end position="330"/>
    </location>
</feature>
<feature type="modified residue" description="4-aspartylphosphate" evidence="5">
    <location>
        <position position="375"/>
    </location>
</feature>
<feature type="domain" description="Response regulatory" evidence="9">
    <location>
        <begin position="321"/>
        <end position="441"/>
    </location>
</feature>
<dbReference type="Pfam" id="PF00069">
    <property type="entry name" value="Pkinase"/>
    <property type="match status" value="1"/>
</dbReference>
<evidence type="ECO:0000259" key="8">
    <source>
        <dbReference type="PROSITE" id="PS50011"/>
    </source>
</evidence>
<evidence type="ECO:0000313" key="10">
    <source>
        <dbReference type="EMBL" id="MBB5036495.1"/>
    </source>
</evidence>
<dbReference type="CDD" id="cd00156">
    <property type="entry name" value="REC"/>
    <property type="match status" value="1"/>
</dbReference>
<dbReference type="SMART" id="SM00448">
    <property type="entry name" value="REC"/>
    <property type="match status" value="1"/>
</dbReference>
<keyword evidence="11" id="KW-1185">Reference proteome</keyword>
<keyword evidence="3 10" id="KW-0418">Kinase</keyword>
<dbReference type="Gene3D" id="3.30.200.20">
    <property type="entry name" value="Phosphorylase Kinase, domain 1"/>
    <property type="match status" value="1"/>
</dbReference>